<proteinExistence type="predicted"/>
<feature type="transmembrane region" description="Helical" evidence="1">
    <location>
        <begin position="128"/>
        <end position="145"/>
    </location>
</feature>
<sequence>MKGICVMWEPIRFLLFSNVETFAAFVLMLTIFRIRALDFVWPALFIGLIMNLQSLMLREETSLSFFAPTINIILFTLLITTVVRMPIIWSAIISITGTFLYTLFQAIIIVMIFGTLTSDMETSPEGSLAQAVTSAWVLAISWLLYKFKIGFTADYESLRFRWEHVLVVILIIGVLAASTFMFYVNNFPLSILFIALASGMFLYYALKTERDYYKKS</sequence>
<feature type="transmembrane region" description="Helical" evidence="1">
    <location>
        <begin position="165"/>
        <end position="183"/>
    </location>
</feature>
<gene>
    <name evidence="2" type="ORF">C1I60_20255</name>
</gene>
<organism evidence="2 3">
    <name type="scientific">Paenibacillus terrae</name>
    <dbReference type="NCBI Taxonomy" id="159743"/>
    <lineage>
        <taxon>Bacteria</taxon>
        <taxon>Bacillati</taxon>
        <taxon>Bacillota</taxon>
        <taxon>Bacilli</taxon>
        <taxon>Bacillales</taxon>
        <taxon>Paenibacillaceae</taxon>
        <taxon>Paenibacillus</taxon>
    </lineage>
</organism>
<evidence type="ECO:0000256" key="1">
    <source>
        <dbReference type="SAM" id="Phobius"/>
    </source>
</evidence>
<name>A0A4U2PT87_9BACL</name>
<comment type="caution">
    <text evidence="2">The sequence shown here is derived from an EMBL/GenBank/DDBJ whole genome shotgun (WGS) entry which is preliminary data.</text>
</comment>
<feature type="transmembrane region" description="Helical" evidence="1">
    <location>
        <begin position="12"/>
        <end position="32"/>
    </location>
</feature>
<evidence type="ECO:0000313" key="3">
    <source>
        <dbReference type="Proteomes" id="UP000308114"/>
    </source>
</evidence>
<feature type="transmembrane region" description="Helical" evidence="1">
    <location>
        <begin position="95"/>
        <end position="116"/>
    </location>
</feature>
<dbReference type="EMBL" id="PNXQ01000016">
    <property type="protein sequence ID" value="TKH41660.1"/>
    <property type="molecule type" value="Genomic_DNA"/>
</dbReference>
<keyword evidence="1" id="KW-1133">Transmembrane helix</keyword>
<evidence type="ECO:0000313" key="2">
    <source>
        <dbReference type="EMBL" id="TKH41660.1"/>
    </source>
</evidence>
<feature type="transmembrane region" description="Helical" evidence="1">
    <location>
        <begin position="189"/>
        <end position="206"/>
    </location>
</feature>
<feature type="transmembrane region" description="Helical" evidence="1">
    <location>
        <begin position="39"/>
        <end position="57"/>
    </location>
</feature>
<feature type="transmembrane region" description="Helical" evidence="1">
    <location>
        <begin position="63"/>
        <end position="83"/>
    </location>
</feature>
<dbReference type="Proteomes" id="UP000308114">
    <property type="component" value="Unassembled WGS sequence"/>
</dbReference>
<keyword evidence="1" id="KW-0472">Membrane</keyword>
<protein>
    <submittedName>
        <fullName evidence="2">Uncharacterized protein</fullName>
    </submittedName>
</protein>
<reference evidence="2 3" key="1">
    <citation type="submission" date="2018-01" db="EMBL/GenBank/DDBJ databases">
        <title>Bacillales members from the olive rhizosphere are effective biological control agents against Verticillium dahliae.</title>
        <authorList>
            <person name="Gomez-Lama C."/>
            <person name="Legarda G."/>
            <person name="Ruano-Rosa D."/>
            <person name="Pizarro-Tobias P."/>
            <person name="Valverde-Corredor A."/>
            <person name="Niqui J.L."/>
            <person name="Trivino J.C."/>
            <person name="Roca A."/>
            <person name="Mercado-Blanco J."/>
        </authorList>
    </citation>
    <scope>NUCLEOTIDE SEQUENCE [LARGE SCALE GENOMIC DNA]</scope>
    <source>
        <strain evidence="2 3">PIC167</strain>
    </source>
</reference>
<keyword evidence="1" id="KW-0812">Transmembrane</keyword>
<accession>A0A4U2PT87</accession>
<dbReference type="AlphaFoldDB" id="A0A4U2PT87"/>